<evidence type="ECO:0000256" key="1">
    <source>
        <dbReference type="SAM" id="Coils"/>
    </source>
</evidence>
<dbReference type="RefSeq" id="XP_027082258.1">
    <property type="nucleotide sequence ID" value="XM_027226457.1"/>
</dbReference>
<feature type="coiled-coil region" evidence="1">
    <location>
        <begin position="101"/>
        <end position="132"/>
    </location>
</feature>
<sequence length="199" mass="23394">MAAVFRKYGVTHKVFTSYHLQTNGQAEISNREIKYILEKMVRSDRKGWSSRLNDVLWIYRTVDKSPISISPYRLVFVKPCHLPVELEHKAYWGIKKCNMDLDEAGIHRKLQLQELEELRNNTYKNATLYKEKIKVSYLRSRWAGPFVVINIFHYGAVKIQNMQIAKKFVVNGHCFKPYYESVSMEKVEIINLEDPTYAA</sequence>
<dbReference type="OrthoDB" id="1709476at2759"/>
<accession>A0A6P6TV97</accession>
<dbReference type="GeneID" id="113704566"/>
<dbReference type="SUPFAM" id="SSF53098">
    <property type="entry name" value="Ribonuclease H-like"/>
    <property type="match status" value="1"/>
</dbReference>
<dbReference type="Proteomes" id="UP001652660">
    <property type="component" value="Chromosome 3c"/>
</dbReference>
<dbReference type="InterPro" id="IPR052160">
    <property type="entry name" value="Gypsy_RT_Integrase-like"/>
</dbReference>
<reference evidence="3" key="2">
    <citation type="submission" date="2025-08" db="UniProtKB">
        <authorList>
            <consortium name="RefSeq"/>
        </authorList>
    </citation>
    <scope>IDENTIFICATION</scope>
    <source>
        <tissue evidence="3">Leaves</tissue>
    </source>
</reference>
<dbReference type="GO" id="GO:0003676">
    <property type="term" value="F:nucleic acid binding"/>
    <property type="evidence" value="ECO:0007669"/>
    <property type="project" value="InterPro"/>
</dbReference>
<gene>
    <name evidence="3" type="primary">LOC113704566</name>
</gene>
<dbReference type="InterPro" id="IPR012337">
    <property type="entry name" value="RNaseH-like_sf"/>
</dbReference>
<dbReference type="InterPro" id="IPR036397">
    <property type="entry name" value="RNaseH_sf"/>
</dbReference>
<dbReference type="Gene3D" id="3.30.420.10">
    <property type="entry name" value="Ribonuclease H-like superfamily/Ribonuclease H"/>
    <property type="match status" value="1"/>
</dbReference>
<reference evidence="2" key="1">
    <citation type="journal article" date="2025" name="Foods">
        <title>Unveiling the Microbial Signatures of Arabica Coffee Cherries: Insights into Ripeness Specific Diversity, Functional Traits, and Implications for Quality and Safety.</title>
        <authorList>
            <consortium name="RefSeq"/>
            <person name="Tenea G.N."/>
            <person name="Cifuentes V."/>
            <person name="Reyes P."/>
            <person name="Cevallos-Vallejos M."/>
        </authorList>
    </citation>
    <scope>NUCLEOTIDE SEQUENCE [LARGE SCALE GENOMIC DNA]</scope>
</reference>
<organism evidence="2 3">
    <name type="scientific">Coffea arabica</name>
    <name type="common">Arabian coffee</name>
    <dbReference type="NCBI Taxonomy" id="13443"/>
    <lineage>
        <taxon>Eukaryota</taxon>
        <taxon>Viridiplantae</taxon>
        <taxon>Streptophyta</taxon>
        <taxon>Embryophyta</taxon>
        <taxon>Tracheophyta</taxon>
        <taxon>Spermatophyta</taxon>
        <taxon>Magnoliopsida</taxon>
        <taxon>eudicotyledons</taxon>
        <taxon>Gunneridae</taxon>
        <taxon>Pentapetalae</taxon>
        <taxon>asterids</taxon>
        <taxon>lamiids</taxon>
        <taxon>Gentianales</taxon>
        <taxon>Rubiaceae</taxon>
        <taxon>Ixoroideae</taxon>
        <taxon>Gardenieae complex</taxon>
        <taxon>Bertiereae - Coffeeae clade</taxon>
        <taxon>Coffeeae</taxon>
        <taxon>Coffea</taxon>
    </lineage>
</organism>
<name>A0A6P6TV97_COFAR</name>
<dbReference type="AlphaFoldDB" id="A0A6P6TV97"/>
<proteinExistence type="predicted"/>
<protein>
    <recommendedName>
        <fullName evidence="4">Protein NYNRIN-like</fullName>
    </recommendedName>
</protein>
<keyword evidence="1" id="KW-0175">Coiled coil</keyword>
<dbReference type="PANTHER" id="PTHR47266">
    <property type="entry name" value="ENDONUCLEASE-RELATED"/>
    <property type="match status" value="1"/>
</dbReference>
<evidence type="ECO:0000313" key="2">
    <source>
        <dbReference type="Proteomes" id="UP001652660"/>
    </source>
</evidence>
<evidence type="ECO:0000313" key="3">
    <source>
        <dbReference type="RefSeq" id="XP_027082258.1"/>
    </source>
</evidence>
<keyword evidence="2" id="KW-1185">Reference proteome</keyword>
<evidence type="ECO:0008006" key="4">
    <source>
        <dbReference type="Google" id="ProtNLM"/>
    </source>
</evidence>